<evidence type="ECO:0000256" key="13">
    <source>
        <dbReference type="SAM" id="MobiDB-lite"/>
    </source>
</evidence>
<evidence type="ECO:0000259" key="14">
    <source>
        <dbReference type="PROSITE" id="PS51192"/>
    </source>
</evidence>
<evidence type="ECO:0000256" key="10">
    <source>
        <dbReference type="ARBA" id="ARBA00023242"/>
    </source>
</evidence>
<dbReference type="PANTHER" id="PTHR47958">
    <property type="entry name" value="ATP-DEPENDENT RNA HELICASE DBP3"/>
    <property type="match status" value="1"/>
</dbReference>
<dbReference type="SUPFAM" id="SSF52540">
    <property type="entry name" value="P-loop containing nucleoside triphosphate hydrolases"/>
    <property type="match status" value="1"/>
</dbReference>
<dbReference type="GO" id="GO:0003723">
    <property type="term" value="F:RNA binding"/>
    <property type="evidence" value="ECO:0007669"/>
    <property type="project" value="UniProtKB-KW"/>
</dbReference>
<comment type="subcellular location">
    <subcellularLocation>
        <location evidence="2">Cytoplasm</location>
    </subcellularLocation>
    <subcellularLocation>
        <location evidence="1">Nucleus</location>
    </subcellularLocation>
</comment>
<dbReference type="CDD" id="cd18787">
    <property type="entry name" value="SF2_C_DEAD"/>
    <property type="match status" value="1"/>
</dbReference>
<dbReference type="SMART" id="SM00490">
    <property type="entry name" value="HELICc"/>
    <property type="match status" value="1"/>
</dbReference>
<evidence type="ECO:0000256" key="2">
    <source>
        <dbReference type="ARBA" id="ARBA00004496"/>
    </source>
</evidence>
<proteinExistence type="predicted"/>
<keyword evidence="10" id="KW-0539">Nucleus</keyword>
<dbReference type="GO" id="GO:0005634">
    <property type="term" value="C:nucleus"/>
    <property type="evidence" value="ECO:0007669"/>
    <property type="project" value="UniProtKB-SubCell"/>
</dbReference>
<dbReference type="FunFam" id="3.40.50.300:FF:000318">
    <property type="entry name" value="ATP-dependent RNA helicase DDX19B"/>
    <property type="match status" value="1"/>
</dbReference>
<dbReference type="GO" id="GO:0005524">
    <property type="term" value="F:ATP binding"/>
    <property type="evidence" value="ECO:0007669"/>
    <property type="project" value="UniProtKB-KW"/>
</dbReference>
<dbReference type="GO" id="GO:0016787">
    <property type="term" value="F:hydrolase activity"/>
    <property type="evidence" value="ECO:0007669"/>
    <property type="project" value="UniProtKB-KW"/>
</dbReference>
<evidence type="ECO:0000256" key="8">
    <source>
        <dbReference type="ARBA" id="ARBA00022840"/>
    </source>
</evidence>
<dbReference type="FunFam" id="3.40.50.300:FF:000849">
    <property type="entry name" value="ATP-dependent RNA helicase DBP5"/>
    <property type="match status" value="1"/>
</dbReference>
<feature type="domain" description="Helicase C-terminal" evidence="15">
    <location>
        <begin position="394"/>
        <end position="544"/>
    </location>
</feature>
<dbReference type="InterPro" id="IPR011545">
    <property type="entry name" value="DEAD/DEAH_box_helicase_dom"/>
</dbReference>
<keyword evidence="6" id="KW-0378">Hydrolase</keyword>
<keyword evidence="8" id="KW-0067">ATP-binding</keyword>
<evidence type="ECO:0000259" key="15">
    <source>
        <dbReference type="PROSITE" id="PS51194"/>
    </source>
</evidence>
<comment type="catalytic activity">
    <reaction evidence="11">
        <text>ATP + H2O = ADP + phosphate + H(+)</text>
        <dbReference type="Rhea" id="RHEA:13065"/>
        <dbReference type="ChEBI" id="CHEBI:15377"/>
        <dbReference type="ChEBI" id="CHEBI:15378"/>
        <dbReference type="ChEBI" id="CHEBI:30616"/>
        <dbReference type="ChEBI" id="CHEBI:43474"/>
        <dbReference type="ChEBI" id="CHEBI:456216"/>
        <dbReference type="EC" id="3.6.4.13"/>
    </reaction>
</comment>
<dbReference type="InterPro" id="IPR001650">
    <property type="entry name" value="Helicase_C-like"/>
</dbReference>
<evidence type="ECO:0000256" key="7">
    <source>
        <dbReference type="ARBA" id="ARBA00022806"/>
    </source>
</evidence>
<keyword evidence="4" id="KW-0963">Cytoplasm</keyword>
<keyword evidence="7" id="KW-0347">Helicase</keyword>
<accession>A0A8C9G0M4</accession>
<evidence type="ECO:0000256" key="4">
    <source>
        <dbReference type="ARBA" id="ARBA00022490"/>
    </source>
</evidence>
<evidence type="ECO:0000259" key="16">
    <source>
        <dbReference type="PROSITE" id="PS51195"/>
    </source>
</evidence>
<evidence type="ECO:0000256" key="11">
    <source>
        <dbReference type="ARBA" id="ARBA00047984"/>
    </source>
</evidence>
<keyword evidence="5" id="KW-0547">Nucleotide-binding</keyword>
<reference evidence="17" key="1">
    <citation type="submission" date="2025-08" db="UniProtKB">
        <authorList>
            <consortium name="Ensembl"/>
        </authorList>
    </citation>
    <scope>IDENTIFICATION</scope>
</reference>
<dbReference type="GO" id="GO:0003724">
    <property type="term" value="F:RNA helicase activity"/>
    <property type="evidence" value="ECO:0007669"/>
    <property type="project" value="UniProtKB-EC"/>
</dbReference>
<dbReference type="InterPro" id="IPR014014">
    <property type="entry name" value="RNA_helicase_DEAD_Q_motif"/>
</dbReference>
<feature type="region of interest" description="Disordered" evidence="13">
    <location>
        <begin position="1"/>
        <end position="128"/>
    </location>
</feature>
<feature type="compositionally biased region" description="Acidic residues" evidence="13">
    <location>
        <begin position="116"/>
        <end position="128"/>
    </location>
</feature>
<keyword evidence="18" id="KW-1185">Reference proteome</keyword>
<feature type="short sequence motif" description="Q motif" evidence="12">
    <location>
        <begin position="163"/>
        <end position="191"/>
    </location>
</feature>
<dbReference type="Pfam" id="PF00270">
    <property type="entry name" value="DEAD"/>
    <property type="match status" value="1"/>
</dbReference>
<evidence type="ECO:0000256" key="5">
    <source>
        <dbReference type="ARBA" id="ARBA00022741"/>
    </source>
</evidence>
<feature type="compositionally biased region" description="Basic and acidic residues" evidence="13">
    <location>
        <begin position="7"/>
        <end position="16"/>
    </location>
</feature>
<evidence type="ECO:0000256" key="12">
    <source>
        <dbReference type="PROSITE-ProRule" id="PRU00552"/>
    </source>
</evidence>
<name>A0A8C9G0M4_PAVCR</name>
<dbReference type="InterPro" id="IPR027417">
    <property type="entry name" value="P-loop_NTPase"/>
</dbReference>
<dbReference type="Pfam" id="PF00271">
    <property type="entry name" value="Helicase_C"/>
    <property type="match status" value="1"/>
</dbReference>
<feature type="domain" description="DEAD-box RNA helicase Q" evidence="16">
    <location>
        <begin position="163"/>
        <end position="191"/>
    </location>
</feature>
<evidence type="ECO:0000256" key="1">
    <source>
        <dbReference type="ARBA" id="ARBA00004123"/>
    </source>
</evidence>
<organism evidence="17 18">
    <name type="scientific">Pavo cristatus</name>
    <name type="common">Indian peafowl</name>
    <name type="synonym">Blue peafowl</name>
    <dbReference type="NCBI Taxonomy" id="9049"/>
    <lineage>
        <taxon>Eukaryota</taxon>
        <taxon>Metazoa</taxon>
        <taxon>Chordata</taxon>
        <taxon>Craniata</taxon>
        <taxon>Vertebrata</taxon>
        <taxon>Euteleostomi</taxon>
        <taxon>Archelosauria</taxon>
        <taxon>Archosauria</taxon>
        <taxon>Dinosauria</taxon>
        <taxon>Saurischia</taxon>
        <taxon>Theropoda</taxon>
        <taxon>Coelurosauria</taxon>
        <taxon>Aves</taxon>
        <taxon>Neognathae</taxon>
        <taxon>Galloanserae</taxon>
        <taxon>Galliformes</taxon>
        <taxon>Phasianidae</taxon>
        <taxon>Phasianinae</taxon>
        <taxon>Pavo</taxon>
    </lineage>
</organism>
<dbReference type="Gene3D" id="6.10.250.2170">
    <property type="match status" value="1"/>
</dbReference>
<evidence type="ECO:0000256" key="9">
    <source>
        <dbReference type="ARBA" id="ARBA00022884"/>
    </source>
</evidence>
<reference evidence="17" key="2">
    <citation type="submission" date="2025-09" db="UniProtKB">
        <authorList>
            <consortium name="Ensembl"/>
        </authorList>
    </citation>
    <scope>IDENTIFICATION</scope>
</reference>
<dbReference type="GO" id="GO:0005737">
    <property type="term" value="C:cytoplasm"/>
    <property type="evidence" value="ECO:0007669"/>
    <property type="project" value="UniProtKB-SubCell"/>
</dbReference>
<evidence type="ECO:0000256" key="3">
    <source>
        <dbReference type="ARBA" id="ARBA00012552"/>
    </source>
</evidence>
<feature type="compositionally biased region" description="Pro residues" evidence="13">
    <location>
        <begin position="28"/>
        <end position="41"/>
    </location>
</feature>
<evidence type="ECO:0000256" key="6">
    <source>
        <dbReference type="ARBA" id="ARBA00022801"/>
    </source>
</evidence>
<dbReference type="PROSITE" id="PS51195">
    <property type="entry name" value="Q_MOTIF"/>
    <property type="match status" value="1"/>
</dbReference>
<feature type="compositionally biased region" description="Basic and acidic residues" evidence="13">
    <location>
        <begin position="99"/>
        <end position="115"/>
    </location>
</feature>
<dbReference type="Proteomes" id="UP000694428">
    <property type="component" value="Unplaced"/>
</dbReference>
<evidence type="ECO:0000313" key="17">
    <source>
        <dbReference type="Ensembl" id="ENSPSTP00000023528.1"/>
    </source>
</evidence>
<dbReference type="PROSITE" id="PS51194">
    <property type="entry name" value="HELICASE_CTER"/>
    <property type="match status" value="1"/>
</dbReference>
<dbReference type="Ensembl" id="ENSPSTT00000024755.1">
    <property type="protein sequence ID" value="ENSPSTP00000023528.1"/>
    <property type="gene ID" value="ENSPSTG00000017324.1"/>
</dbReference>
<feature type="domain" description="Helicase ATP-binding" evidence="14">
    <location>
        <begin position="196"/>
        <end position="366"/>
    </location>
</feature>
<keyword evidence="9" id="KW-0694">RNA-binding</keyword>
<dbReference type="Gene3D" id="3.40.50.300">
    <property type="entry name" value="P-loop containing nucleotide triphosphate hydrolases"/>
    <property type="match status" value="2"/>
</dbReference>
<feature type="compositionally biased region" description="Low complexity" evidence="13">
    <location>
        <begin position="42"/>
        <end position="80"/>
    </location>
</feature>
<dbReference type="InterPro" id="IPR014001">
    <property type="entry name" value="Helicase_ATP-bd"/>
</dbReference>
<dbReference type="SMART" id="SM00487">
    <property type="entry name" value="DEXDc"/>
    <property type="match status" value="1"/>
</dbReference>
<protein>
    <recommendedName>
        <fullName evidence="3">RNA helicase</fullName>
        <ecNumber evidence="3">3.6.4.13</ecNumber>
    </recommendedName>
</protein>
<dbReference type="AlphaFoldDB" id="A0A8C9G0M4"/>
<evidence type="ECO:0000313" key="18">
    <source>
        <dbReference type="Proteomes" id="UP000694428"/>
    </source>
</evidence>
<dbReference type="EC" id="3.6.4.13" evidence="3"/>
<dbReference type="PROSITE" id="PS51192">
    <property type="entry name" value="HELICASE_ATP_BIND_1"/>
    <property type="match status" value="1"/>
</dbReference>
<sequence>MFPHTLGVRDVKRDPTGDPMTLHTPSRPRSPPGIAAPPPFSPSNGGSMAAAAAASGGRGPQRPRAPGRSPSPGGYPSSKPLGRDSFTSRRQEGFVSPGPRRELPGHRREPSRTGENEDSEEDEREDLAESSLLNKLLHTSLVENSHHVEVLQQDPSSPLFSIRTFEELHLKKELLQGVYTMGFNRPSKIQANALPILMAHPPQNLIAQSQSGTGKTAAFVLAMLSRVKGAERYPQCLCLAPTYELALQIGHVAEKMGRFCNDIRVTYAVQGNRVSPGTVLEEQIVIGTPGTMLDWCFKRRLLNMRRICMFVLDEADVMIDTQGFSSQSIRIQRALPKDCQMLLFSATFKETLWKFALQIVSRPIIIKLRQEELTLTNIRQYYFVCRNWEQKYEALCNLYGSITIGQAMIFCQTRRSADWLSVKMIQDGHQVAMLTAELSIVQRADVIQRFRDGKEKVLITTNVCARGIDVAQVTIVVNFGLPINRQKQPDFETYLHRIGRTGRFGKRGIAFNMVDSHSVHLVHCIEEHFQTKIKRLDPDCMDKLEELEN</sequence>